<feature type="domain" description="Transcription elongation factor Eaf N-terminal" evidence="2">
    <location>
        <begin position="19"/>
        <end position="120"/>
    </location>
</feature>
<feature type="compositionally biased region" description="Low complexity" evidence="1">
    <location>
        <begin position="216"/>
        <end position="225"/>
    </location>
</feature>
<gene>
    <name evidence="3" type="ORF">BU26DRAFT_604299</name>
</gene>
<sequence length="495" mass="53682">MASPMVEGRVDPHKKAHFSLHISDRITKDNGELGSYSSVKYNHKPAQSTTSRTTTLTSTTANTYNLRLEDEKKGNKKDIFVFKGQKTVPKKSYILLLDPASQKATLEPLSSTYTFNLTSKNGADVSSSYPKLYPRKQKEDVQDAGVADDLFDEGGAGDDPDPENPYDFRHFLNKEKRGDESEYNIASSPDYRTGTGSAMNTPQFPARKPASAVSSKPKPTAQAAPKPKKRKPDPKPLVSKKAEAKKQQAPPIRLERRATEQKKPQASAAKPSRKAAAPPPSAKIKSAEIVHSSDESDTDAEPDHEPELVSSPPRTQRSPSPVQRRQLTPESDEDETMEDAIGGALGLEIEVPDARPSKPRHNALKSLGLGPNLGLGYRKSPSNGPISLVSATNSVEGSPNPHTFTPRKNRAQEEDGVIDFGNFGGRADDEDEEEADDGDVEPMDIGPPAQAQRIMSVGGGLVNEADAEGEEEDPLYKEMMEGLAGGESSEESEEE</sequence>
<name>A0A6A6IJ10_9PLEO</name>
<dbReference type="AlphaFoldDB" id="A0A6A6IJ10"/>
<feature type="compositionally biased region" description="Acidic residues" evidence="1">
    <location>
        <begin position="149"/>
        <end position="164"/>
    </location>
</feature>
<keyword evidence="4" id="KW-1185">Reference proteome</keyword>
<feature type="region of interest" description="Disordered" evidence="1">
    <location>
        <begin position="124"/>
        <end position="143"/>
    </location>
</feature>
<evidence type="ECO:0000259" key="2">
    <source>
        <dbReference type="Pfam" id="PF09816"/>
    </source>
</evidence>
<feature type="compositionally biased region" description="Low complexity" evidence="1">
    <location>
        <begin position="264"/>
        <end position="276"/>
    </location>
</feature>
<feature type="compositionally biased region" description="Basic and acidic residues" evidence="1">
    <location>
        <begin position="166"/>
        <end position="180"/>
    </location>
</feature>
<organism evidence="3 4">
    <name type="scientific">Trematosphaeria pertusa</name>
    <dbReference type="NCBI Taxonomy" id="390896"/>
    <lineage>
        <taxon>Eukaryota</taxon>
        <taxon>Fungi</taxon>
        <taxon>Dikarya</taxon>
        <taxon>Ascomycota</taxon>
        <taxon>Pezizomycotina</taxon>
        <taxon>Dothideomycetes</taxon>
        <taxon>Pleosporomycetidae</taxon>
        <taxon>Pleosporales</taxon>
        <taxon>Massarineae</taxon>
        <taxon>Trematosphaeriaceae</taxon>
        <taxon>Trematosphaeria</taxon>
    </lineage>
</organism>
<feature type="compositionally biased region" description="Low complexity" evidence="1">
    <location>
        <begin position="309"/>
        <end position="326"/>
    </location>
</feature>
<evidence type="ECO:0000313" key="3">
    <source>
        <dbReference type="EMBL" id="KAF2250038.1"/>
    </source>
</evidence>
<feature type="compositionally biased region" description="Polar residues" evidence="1">
    <location>
        <begin position="380"/>
        <end position="403"/>
    </location>
</feature>
<reference evidence="3" key="1">
    <citation type="journal article" date="2020" name="Stud. Mycol.">
        <title>101 Dothideomycetes genomes: a test case for predicting lifestyles and emergence of pathogens.</title>
        <authorList>
            <person name="Haridas S."/>
            <person name="Albert R."/>
            <person name="Binder M."/>
            <person name="Bloem J."/>
            <person name="Labutti K."/>
            <person name="Salamov A."/>
            <person name="Andreopoulos B."/>
            <person name="Baker S."/>
            <person name="Barry K."/>
            <person name="Bills G."/>
            <person name="Bluhm B."/>
            <person name="Cannon C."/>
            <person name="Castanera R."/>
            <person name="Culley D."/>
            <person name="Daum C."/>
            <person name="Ezra D."/>
            <person name="Gonzalez J."/>
            <person name="Henrissat B."/>
            <person name="Kuo A."/>
            <person name="Liang C."/>
            <person name="Lipzen A."/>
            <person name="Lutzoni F."/>
            <person name="Magnuson J."/>
            <person name="Mondo S."/>
            <person name="Nolan M."/>
            <person name="Ohm R."/>
            <person name="Pangilinan J."/>
            <person name="Park H.-J."/>
            <person name="Ramirez L."/>
            <person name="Alfaro M."/>
            <person name="Sun H."/>
            <person name="Tritt A."/>
            <person name="Yoshinaga Y."/>
            <person name="Zwiers L.-H."/>
            <person name="Turgeon B."/>
            <person name="Goodwin S."/>
            <person name="Spatafora J."/>
            <person name="Crous P."/>
            <person name="Grigoriev I."/>
        </authorList>
    </citation>
    <scope>NUCLEOTIDE SEQUENCE</scope>
    <source>
        <strain evidence="3">CBS 122368</strain>
    </source>
</reference>
<evidence type="ECO:0000313" key="4">
    <source>
        <dbReference type="Proteomes" id="UP000800094"/>
    </source>
</evidence>
<proteinExistence type="predicted"/>
<protein>
    <recommendedName>
        <fullName evidence="2">Transcription elongation factor Eaf N-terminal domain-containing protein</fullName>
    </recommendedName>
</protein>
<dbReference type="RefSeq" id="XP_033685042.1">
    <property type="nucleotide sequence ID" value="XM_033835513.1"/>
</dbReference>
<dbReference type="Proteomes" id="UP000800094">
    <property type="component" value="Unassembled WGS sequence"/>
</dbReference>
<dbReference type="EMBL" id="ML987194">
    <property type="protein sequence ID" value="KAF2250038.1"/>
    <property type="molecule type" value="Genomic_DNA"/>
</dbReference>
<dbReference type="Pfam" id="PF09816">
    <property type="entry name" value="EAF"/>
    <property type="match status" value="1"/>
</dbReference>
<dbReference type="InterPro" id="IPR019194">
    <property type="entry name" value="Tscrpt_elong_fac_Eaf_N"/>
</dbReference>
<feature type="region of interest" description="Disordered" evidence="1">
    <location>
        <begin position="465"/>
        <end position="495"/>
    </location>
</feature>
<feature type="compositionally biased region" description="Basic and acidic residues" evidence="1">
    <location>
        <begin position="253"/>
        <end position="263"/>
    </location>
</feature>
<feature type="region of interest" description="Disordered" evidence="1">
    <location>
        <begin position="148"/>
        <end position="447"/>
    </location>
</feature>
<feature type="compositionally biased region" description="Polar residues" evidence="1">
    <location>
        <begin position="194"/>
        <end position="203"/>
    </location>
</feature>
<feature type="compositionally biased region" description="Acidic residues" evidence="1">
    <location>
        <begin position="428"/>
        <end position="442"/>
    </location>
</feature>
<dbReference type="OrthoDB" id="125903at2759"/>
<dbReference type="GeneID" id="54588843"/>
<accession>A0A6A6IJ10</accession>
<evidence type="ECO:0000256" key="1">
    <source>
        <dbReference type="SAM" id="MobiDB-lite"/>
    </source>
</evidence>
<feature type="compositionally biased region" description="Basic and acidic residues" evidence="1">
    <location>
        <begin position="285"/>
        <end position="294"/>
    </location>
</feature>